<proteinExistence type="predicted"/>
<reference evidence="1 2" key="1">
    <citation type="submission" date="2020-11" db="EMBL/GenBank/DDBJ databases">
        <title>Fusibacter basophilias sp. nov.</title>
        <authorList>
            <person name="Qiu D."/>
        </authorList>
    </citation>
    <scope>NUCLEOTIDE SEQUENCE [LARGE SCALE GENOMIC DNA]</scope>
    <source>
        <strain evidence="1 2">Q10-2</strain>
    </source>
</reference>
<evidence type="ECO:0000313" key="1">
    <source>
        <dbReference type="EMBL" id="MBF4694994.1"/>
    </source>
</evidence>
<accession>A0ABR9ZX13</accession>
<protein>
    <recommendedName>
        <fullName evidence="3">DUF4367 domain-containing protein</fullName>
    </recommendedName>
</protein>
<dbReference type="Proteomes" id="UP000614200">
    <property type="component" value="Unassembled WGS sequence"/>
</dbReference>
<dbReference type="EMBL" id="JADKNH010000012">
    <property type="protein sequence ID" value="MBF4694994.1"/>
    <property type="molecule type" value="Genomic_DNA"/>
</dbReference>
<organism evidence="1 2">
    <name type="scientific">Fusibacter ferrireducens</name>
    <dbReference type="NCBI Taxonomy" id="2785058"/>
    <lineage>
        <taxon>Bacteria</taxon>
        <taxon>Bacillati</taxon>
        <taxon>Bacillota</taxon>
        <taxon>Clostridia</taxon>
        <taxon>Eubacteriales</taxon>
        <taxon>Eubacteriales Family XII. Incertae Sedis</taxon>
        <taxon>Fusibacter</taxon>
    </lineage>
</organism>
<keyword evidence="2" id="KW-1185">Reference proteome</keyword>
<evidence type="ECO:0008006" key="3">
    <source>
        <dbReference type="Google" id="ProtNLM"/>
    </source>
</evidence>
<name>A0ABR9ZX13_9FIRM</name>
<comment type="caution">
    <text evidence="1">The sequence shown here is derived from an EMBL/GenBank/DDBJ whole genome shotgun (WGS) entry which is preliminary data.</text>
</comment>
<evidence type="ECO:0000313" key="2">
    <source>
        <dbReference type="Proteomes" id="UP000614200"/>
    </source>
</evidence>
<gene>
    <name evidence="1" type="ORF">ISU02_17990</name>
</gene>
<dbReference type="RefSeq" id="WP_194703237.1">
    <property type="nucleotide sequence ID" value="NZ_JADKNH010000012.1"/>
</dbReference>
<sequence>MFKKVIKNVVKVSLAMLSTLLLFLFFSSESITFSVPNSILEFSKFMEAQKTFEIVLTDDSKGYDQHSDYEIYERDFSVNSDVVALCIKKYDTIEKAQEAYNILNHKNLIKMTFDIDGNSYIRFKIGEVNYCAWRNGKTVVVMKSTNKESLQMLKNYIVKQIM</sequence>